<evidence type="ECO:0000313" key="2">
    <source>
        <dbReference type="Proteomes" id="UP001297422"/>
    </source>
</evidence>
<accession>A0AAJ1B331</accession>
<dbReference type="SUPFAM" id="SSF51445">
    <property type="entry name" value="(Trans)glycosidases"/>
    <property type="match status" value="1"/>
</dbReference>
<feature type="non-terminal residue" evidence="1">
    <location>
        <position position="1"/>
    </location>
</feature>
<dbReference type="EMBL" id="JAJBNC010000578">
    <property type="protein sequence ID" value="MCB5496258.1"/>
    <property type="molecule type" value="Genomic_DNA"/>
</dbReference>
<dbReference type="InterPro" id="IPR013780">
    <property type="entry name" value="Glyco_hydro_b"/>
</dbReference>
<name>A0AAJ1B331_MEDGN</name>
<evidence type="ECO:0000313" key="1">
    <source>
        <dbReference type="EMBL" id="MCB5496258.1"/>
    </source>
</evidence>
<dbReference type="RefSeq" id="WP_226973697.1">
    <property type="nucleotide sequence ID" value="NZ_JAJBNC010000578.1"/>
</dbReference>
<dbReference type="Proteomes" id="UP001297422">
    <property type="component" value="Unassembled WGS sequence"/>
</dbReference>
<proteinExistence type="predicted"/>
<protein>
    <submittedName>
        <fullName evidence="1">Uncharacterized protein</fullName>
    </submittedName>
</protein>
<dbReference type="AlphaFoldDB" id="A0AAJ1B331"/>
<comment type="caution">
    <text evidence="1">The sequence shown here is derived from an EMBL/GenBank/DDBJ whole genome shotgun (WGS) entry which is preliminary data.</text>
</comment>
<dbReference type="Gene3D" id="2.60.40.1180">
    <property type="entry name" value="Golgi alpha-mannosidase II"/>
    <property type="match status" value="1"/>
</dbReference>
<feature type="non-terminal residue" evidence="1">
    <location>
        <position position="72"/>
    </location>
</feature>
<organism evidence="1 2">
    <name type="scientific">Mediterraneibacter gnavus</name>
    <name type="common">Ruminococcus gnavus</name>
    <dbReference type="NCBI Taxonomy" id="33038"/>
    <lineage>
        <taxon>Bacteria</taxon>
        <taxon>Bacillati</taxon>
        <taxon>Bacillota</taxon>
        <taxon>Clostridia</taxon>
        <taxon>Lachnospirales</taxon>
        <taxon>Lachnospiraceae</taxon>
        <taxon>Mediterraneibacter</taxon>
    </lineage>
</organism>
<reference evidence="1" key="1">
    <citation type="submission" date="2021-10" db="EMBL/GenBank/DDBJ databases">
        <title>Collection of gut derived symbiotic bacterial strains cultured from healthy donors.</title>
        <authorList>
            <person name="Lin H."/>
            <person name="Littmann E."/>
            <person name="Claire K."/>
            <person name="Pamer E."/>
        </authorList>
    </citation>
    <scope>NUCLEOTIDE SEQUENCE</scope>
    <source>
        <strain evidence="1">MSK.23.4</strain>
    </source>
</reference>
<dbReference type="InterPro" id="IPR017853">
    <property type="entry name" value="GH"/>
</dbReference>
<gene>
    <name evidence="1" type="ORF">LIQ10_21505</name>
</gene>
<sequence>LGNVTEEEKEEIRQRIKEYKQLAPLVQTGLYYRLSNPVTDEVAAWEFVSEDGTRAMMQAVMTQIHGNMTGYA</sequence>